<dbReference type="Pfam" id="PF13175">
    <property type="entry name" value="AAA_15"/>
    <property type="match status" value="2"/>
</dbReference>
<dbReference type="EMBL" id="AWWI01000064">
    <property type="protein sequence ID" value="PIL20268.1"/>
    <property type="molecule type" value="Genomic_DNA"/>
</dbReference>
<dbReference type="CDD" id="cd01026">
    <property type="entry name" value="TOPRIM_OLD"/>
    <property type="match status" value="1"/>
</dbReference>
<dbReference type="AlphaFoldDB" id="A0A2G8RGQ2"/>
<name>A0A2G8RGQ2_9RHOB</name>
<dbReference type="Pfam" id="PF20469">
    <property type="entry name" value="OLD-like_TOPRIM"/>
    <property type="match status" value="1"/>
</dbReference>
<dbReference type="SUPFAM" id="SSF52540">
    <property type="entry name" value="P-loop containing nucleoside triphosphate hydrolases"/>
    <property type="match status" value="1"/>
</dbReference>
<dbReference type="PANTHER" id="PTHR43581">
    <property type="entry name" value="ATP/GTP PHOSPHATASE"/>
    <property type="match status" value="1"/>
</dbReference>
<feature type="domain" description="Endonuclease GajA/Old nuclease/RecF-like AAA" evidence="1">
    <location>
        <begin position="246"/>
        <end position="445"/>
    </location>
</feature>
<dbReference type="PANTHER" id="PTHR43581:SF2">
    <property type="entry name" value="EXCINUCLEASE ATPASE SUBUNIT"/>
    <property type="match status" value="1"/>
</dbReference>
<dbReference type="InterPro" id="IPR027417">
    <property type="entry name" value="P-loop_NTPase"/>
</dbReference>
<gene>
    <name evidence="3" type="ORF">P775_09970</name>
</gene>
<keyword evidence="4" id="KW-1185">Reference proteome</keyword>
<protein>
    <recommendedName>
        <fullName evidence="5">ATP-dependent endonuclease</fullName>
    </recommendedName>
</protein>
<dbReference type="OrthoDB" id="9816534at2"/>
<dbReference type="Proteomes" id="UP000231259">
    <property type="component" value="Unassembled WGS sequence"/>
</dbReference>
<dbReference type="Gene3D" id="3.40.50.300">
    <property type="entry name" value="P-loop containing nucleotide triphosphate hydrolases"/>
    <property type="match status" value="1"/>
</dbReference>
<sequence length="747" mass="82321">MKLVRIEVFNFRKLRRARLDMSDKQTLLVGANNSGKTSAMKALRKFLKDRGGIDTRDVTASNWAAIEQIAGAWTQEAEADLSPLLDQLPFLDVWLHADTSELHHVAHLIPTLTWTGGLLGVRLRLEPKKGADIKAGYLAARRDAEARQPDGTTDNGFALWPRDFREYLDKRLKDLFELNAHLLDPASFVASGAVAPPPLPALSEGIGANPFAGLLHIREINAQRGFADAGDGKGDDGELVHADSRKIASQIQPYFRKHIDPETDPTPNDVKALMAIHDAETTFNARLKDGFANAIKELEELGYPGGLNNPKLFIATQIKPVDGLDHPAAVQYDISGDTSGVKLPESYNGLGFQNLISMVFQLMRFRDDWMQVGKFKSKMVSPDDRGIEPLQLVLIEEPEAHLHVQVQQVFMARAHKVLRNHKDLEKEDSAFTTQLVVSTHSGHIAHAAAFEALRYFKRELPSHGVVPTATVANMKGLFGEDTQTRRFVTRYLLSTHFDLFFADAIIVIEGAAERILLPHLIQHHYPVLAAAYLSFLELGGSHAHRMRPLIEALELPTLIITDLDAVAEVDKGGKVVKQSAQPCYGAAQTTANNVLKTWLPKLDEVDTLLAPLLKALCHKAPDRPIAVSYQTPQNVTIGAVSKNVTPSTFEDALVLTNPKAVTDAARTEFSCRMTRAFAKSIAEAQSPEDLAKELFDRLAKKPEKAAFALDLLYIEDIKALRAPPYINAGLTWLAGQLKGVEGVLCQL</sequence>
<accession>A0A2G8RGQ2</accession>
<evidence type="ECO:0000259" key="2">
    <source>
        <dbReference type="Pfam" id="PF20469"/>
    </source>
</evidence>
<comment type="caution">
    <text evidence="3">The sequence shown here is derived from an EMBL/GenBank/DDBJ whole genome shotgun (WGS) entry which is preliminary data.</text>
</comment>
<organism evidence="3 4">
    <name type="scientific">Puniceibacterium antarcticum</name>
    <dbReference type="NCBI Taxonomy" id="1206336"/>
    <lineage>
        <taxon>Bacteria</taxon>
        <taxon>Pseudomonadati</taxon>
        <taxon>Pseudomonadota</taxon>
        <taxon>Alphaproteobacteria</taxon>
        <taxon>Rhodobacterales</taxon>
        <taxon>Paracoccaceae</taxon>
        <taxon>Puniceibacterium</taxon>
    </lineage>
</organism>
<dbReference type="RefSeq" id="WP_099910774.1">
    <property type="nucleotide sequence ID" value="NZ_AWWI01000064.1"/>
</dbReference>
<evidence type="ECO:0000259" key="1">
    <source>
        <dbReference type="Pfam" id="PF13175"/>
    </source>
</evidence>
<dbReference type="InterPro" id="IPR034139">
    <property type="entry name" value="TOPRIM_OLD"/>
</dbReference>
<proteinExistence type="predicted"/>
<feature type="domain" description="OLD protein-like TOPRIM" evidence="2">
    <location>
        <begin position="500"/>
        <end position="564"/>
    </location>
</feature>
<dbReference type="InterPro" id="IPR051396">
    <property type="entry name" value="Bact_Antivir_Def_Nuclease"/>
</dbReference>
<evidence type="ECO:0000313" key="3">
    <source>
        <dbReference type="EMBL" id="PIL20268.1"/>
    </source>
</evidence>
<dbReference type="InterPro" id="IPR041685">
    <property type="entry name" value="AAA_GajA/Old/RecF-like"/>
</dbReference>
<reference evidence="3 4" key="1">
    <citation type="submission" date="2013-09" db="EMBL/GenBank/DDBJ databases">
        <title>Genome sequencing of Phaeobacter antarcticus sp. nov. SM1211.</title>
        <authorList>
            <person name="Zhang X.-Y."/>
            <person name="Liu C."/>
            <person name="Chen X.-L."/>
            <person name="Xie B.-B."/>
            <person name="Qin Q.-L."/>
            <person name="Rong J.-C."/>
            <person name="Zhang Y.-Z."/>
        </authorList>
    </citation>
    <scope>NUCLEOTIDE SEQUENCE [LARGE SCALE GENOMIC DNA]</scope>
    <source>
        <strain evidence="3 4">SM1211</strain>
    </source>
</reference>
<evidence type="ECO:0008006" key="5">
    <source>
        <dbReference type="Google" id="ProtNLM"/>
    </source>
</evidence>
<evidence type="ECO:0000313" key="4">
    <source>
        <dbReference type="Proteomes" id="UP000231259"/>
    </source>
</evidence>
<feature type="domain" description="Endonuclease GajA/Old nuclease/RecF-like AAA" evidence="1">
    <location>
        <begin position="1"/>
        <end position="50"/>
    </location>
</feature>